<feature type="transmembrane region" description="Helical" evidence="1">
    <location>
        <begin position="28"/>
        <end position="52"/>
    </location>
</feature>
<dbReference type="InterPro" id="IPR005182">
    <property type="entry name" value="YdbS-like_PH"/>
</dbReference>
<evidence type="ECO:0000313" key="3">
    <source>
        <dbReference type="EMBL" id="RLC36775.1"/>
    </source>
</evidence>
<dbReference type="Proteomes" id="UP000281261">
    <property type="component" value="Unassembled WGS sequence"/>
</dbReference>
<keyword evidence="1" id="KW-1133">Transmembrane helix</keyword>
<dbReference type="InterPro" id="IPR037063">
    <property type="entry name" value="PHb_sf"/>
</dbReference>
<feature type="transmembrane region" description="Helical" evidence="1">
    <location>
        <begin position="58"/>
        <end position="81"/>
    </location>
</feature>
<name>A0A420ZBT4_UNCK3</name>
<evidence type="ECO:0000259" key="2">
    <source>
        <dbReference type="Pfam" id="PF03703"/>
    </source>
</evidence>
<organism evidence="3 4">
    <name type="scientific">candidate division Kazan bacterium</name>
    <dbReference type="NCBI Taxonomy" id="2202143"/>
    <lineage>
        <taxon>Bacteria</taxon>
        <taxon>Bacteria division Kazan-3B-28</taxon>
    </lineage>
</organism>
<evidence type="ECO:0000313" key="4">
    <source>
        <dbReference type="Proteomes" id="UP000281261"/>
    </source>
</evidence>
<dbReference type="PANTHER" id="PTHR37938">
    <property type="entry name" value="BLL0215 PROTEIN"/>
    <property type="match status" value="1"/>
</dbReference>
<dbReference type="EMBL" id="QMNG01000030">
    <property type="protein sequence ID" value="RLC36775.1"/>
    <property type="molecule type" value="Genomic_DNA"/>
</dbReference>
<accession>A0A420ZBT4</accession>
<keyword evidence="1" id="KW-0812">Transmembrane</keyword>
<keyword evidence="1" id="KW-0472">Membrane</keyword>
<feature type="domain" description="YdbS-like PH" evidence="2">
    <location>
        <begin position="86"/>
        <end position="159"/>
    </location>
</feature>
<dbReference type="SUPFAM" id="SSF50729">
    <property type="entry name" value="PH domain-like"/>
    <property type="match status" value="1"/>
</dbReference>
<dbReference type="Gene3D" id="2.30.29.50">
    <property type="entry name" value="Bacterial Pleckstrin homology domain"/>
    <property type="match status" value="1"/>
</dbReference>
<evidence type="ECO:0000256" key="1">
    <source>
        <dbReference type="SAM" id="Phobius"/>
    </source>
</evidence>
<dbReference type="AlphaFoldDB" id="A0A420ZBT4"/>
<protein>
    <recommendedName>
        <fullName evidence="2">YdbS-like PH domain-containing protein</fullName>
    </recommendedName>
</protein>
<sequence length="191" mass="22372">MTKGSKFIPEFSGQREDEEILMVLNKHWYTIAMPLAKGIVIIFLSFLIPIWTGFMGTIFSYAAGAIVYYLWIMFWIGYILYEYYQWYRDKFIITDHRIIDIDQKGLFTRRVSEIELDRIQNVTYTVAGFFQTLFNFGTVTIQSAGNNELTLRQIADPATYQREITTLVKKVTEDEPVSAEELLAFIKDKRI</sequence>
<comment type="caution">
    <text evidence="3">The sequence shown here is derived from an EMBL/GenBank/DDBJ whole genome shotgun (WGS) entry which is preliminary data.</text>
</comment>
<reference evidence="3 4" key="1">
    <citation type="submission" date="2018-06" db="EMBL/GenBank/DDBJ databases">
        <title>Extensive metabolic versatility and redundancy in microbially diverse, dynamic hydrothermal sediments.</title>
        <authorList>
            <person name="Dombrowski N."/>
            <person name="Teske A."/>
            <person name="Baker B.J."/>
        </authorList>
    </citation>
    <scope>NUCLEOTIDE SEQUENCE [LARGE SCALE GENOMIC DNA]</scope>
    <source>
        <strain evidence="3">B79_G16</strain>
    </source>
</reference>
<dbReference type="PANTHER" id="PTHR37938:SF1">
    <property type="entry name" value="BLL0215 PROTEIN"/>
    <property type="match status" value="1"/>
</dbReference>
<gene>
    <name evidence="3" type="ORF">DRH29_03840</name>
</gene>
<proteinExistence type="predicted"/>
<dbReference type="Pfam" id="PF03703">
    <property type="entry name" value="bPH_2"/>
    <property type="match status" value="1"/>
</dbReference>